<dbReference type="EMBL" id="CATNWA010000007">
    <property type="protein sequence ID" value="CAI9531556.1"/>
    <property type="molecule type" value="Genomic_DNA"/>
</dbReference>
<sequence length="124" mass="14556">EEERAFFVSESQALQTSLAELTAEKEQAERELKLQLKVQLDLERRLREAEEALRRLEAGLNSTVLNQDKEEKMRADVSHLKKFFEDCIRNAEIEAMKPAIMKNSVYVPRAATRRIKSCRFHHQR</sequence>
<keyword evidence="3" id="KW-1185">Reference proteome</keyword>
<dbReference type="Proteomes" id="UP001162483">
    <property type="component" value="Unassembled WGS sequence"/>
</dbReference>
<dbReference type="PANTHER" id="PTHR14383">
    <property type="entry name" value="SWAP-70 RECOMBINASE"/>
    <property type="match status" value="1"/>
</dbReference>
<comment type="caution">
    <text evidence="2">The sequence shown here is derived from an EMBL/GenBank/DDBJ whole genome shotgun (WGS) entry which is preliminary data.</text>
</comment>
<keyword evidence="1" id="KW-0175">Coiled coil</keyword>
<proteinExistence type="predicted"/>
<name>A0ABN9A6B5_9NEOB</name>
<feature type="non-terminal residue" evidence="2">
    <location>
        <position position="124"/>
    </location>
</feature>
<reference evidence="2" key="1">
    <citation type="submission" date="2023-05" db="EMBL/GenBank/DDBJ databases">
        <authorList>
            <person name="Stuckert A."/>
        </authorList>
    </citation>
    <scope>NUCLEOTIDE SEQUENCE</scope>
</reference>
<evidence type="ECO:0000313" key="3">
    <source>
        <dbReference type="Proteomes" id="UP001162483"/>
    </source>
</evidence>
<gene>
    <name evidence="2" type="ORF">SPARVUS_LOCUS26991</name>
</gene>
<accession>A0ABN9A6B5</accession>
<feature type="non-terminal residue" evidence="2">
    <location>
        <position position="1"/>
    </location>
</feature>
<evidence type="ECO:0000256" key="1">
    <source>
        <dbReference type="SAM" id="Coils"/>
    </source>
</evidence>
<feature type="coiled-coil region" evidence="1">
    <location>
        <begin position="11"/>
        <end position="66"/>
    </location>
</feature>
<dbReference type="PANTHER" id="PTHR14383:SF1">
    <property type="entry name" value="PLECKSTRIN HOMOLOGY DOMAIN-CONTAINING FAMILY D MEMBER 1"/>
    <property type="match status" value="1"/>
</dbReference>
<protein>
    <submittedName>
        <fullName evidence="2">Uncharacterized protein</fullName>
    </submittedName>
</protein>
<organism evidence="2 3">
    <name type="scientific">Staurois parvus</name>
    <dbReference type="NCBI Taxonomy" id="386267"/>
    <lineage>
        <taxon>Eukaryota</taxon>
        <taxon>Metazoa</taxon>
        <taxon>Chordata</taxon>
        <taxon>Craniata</taxon>
        <taxon>Vertebrata</taxon>
        <taxon>Euteleostomi</taxon>
        <taxon>Amphibia</taxon>
        <taxon>Batrachia</taxon>
        <taxon>Anura</taxon>
        <taxon>Neobatrachia</taxon>
        <taxon>Ranoidea</taxon>
        <taxon>Ranidae</taxon>
        <taxon>Staurois</taxon>
    </lineage>
</organism>
<evidence type="ECO:0000313" key="2">
    <source>
        <dbReference type="EMBL" id="CAI9531556.1"/>
    </source>
</evidence>